<protein>
    <submittedName>
        <fullName evidence="1">Uncharacterized protein</fullName>
    </submittedName>
</protein>
<comment type="caution">
    <text evidence="1">The sequence shown here is derived from an EMBL/GenBank/DDBJ whole genome shotgun (WGS) entry which is preliminary data.</text>
</comment>
<proteinExistence type="predicted"/>
<sequence>MSFVNKLDPSSAAFIPDPNVHSEAVTDYMGFFTDFSASFPDIGMNVDPCVPEPCPQKQDNFPSAHPAGQRQHDPSAFGTPGITLEKVQMDMYIAINSFIQLQNEYQAKLGCVERELAKNVEEASNLRQDVNVLSNWAKAVLDHFQQEGTTKDAKVVSQDQNSVL</sequence>
<gene>
    <name evidence="1" type="ORF">BU25DRAFT_444974</name>
</gene>
<evidence type="ECO:0000313" key="1">
    <source>
        <dbReference type="EMBL" id="KAF2633015.1"/>
    </source>
</evidence>
<reference evidence="1" key="1">
    <citation type="journal article" date="2020" name="Stud. Mycol.">
        <title>101 Dothideomycetes genomes: a test case for predicting lifestyles and emergence of pathogens.</title>
        <authorList>
            <person name="Haridas S."/>
            <person name="Albert R."/>
            <person name="Binder M."/>
            <person name="Bloem J."/>
            <person name="Labutti K."/>
            <person name="Salamov A."/>
            <person name="Andreopoulos B."/>
            <person name="Baker S."/>
            <person name="Barry K."/>
            <person name="Bills G."/>
            <person name="Bluhm B."/>
            <person name="Cannon C."/>
            <person name="Castanera R."/>
            <person name="Culley D."/>
            <person name="Daum C."/>
            <person name="Ezra D."/>
            <person name="Gonzalez J."/>
            <person name="Henrissat B."/>
            <person name="Kuo A."/>
            <person name="Liang C."/>
            <person name="Lipzen A."/>
            <person name="Lutzoni F."/>
            <person name="Magnuson J."/>
            <person name="Mondo S."/>
            <person name="Nolan M."/>
            <person name="Ohm R."/>
            <person name="Pangilinan J."/>
            <person name="Park H.-J."/>
            <person name="Ramirez L."/>
            <person name="Alfaro M."/>
            <person name="Sun H."/>
            <person name="Tritt A."/>
            <person name="Yoshinaga Y."/>
            <person name="Zwiers L.-H."/>
            <person name="Turgeon B."/>
            <person name="Goodwin S."/>
            <person name="Spatafora J."/>
            <person name="Crous P."/>
            <person name="Grigoriev I."/>
        </authorList>
    </citation>
    <scope>NUCLEOTIDE SEQUENCE</scope>
    <source>
        <strain evidence="1">CBS 525.71</strain>
    </source>
</reference>
<accession>A0ACB6SFD3</accession>
<name>A0ACB6SFD3_9PLEO</name>
<organism evidence="1 2">
    <name type="scientific">Macroventuria anomochaeta</name>
    <dbReference type="NCBI Taxonomy" id="301207"/>
    <lineage>
        <taxon>Eukaryota</taxon>
        <taxon>Fungi</taxon>
        <taxon>Dikarya</taxon>
        <taxon>Ascomycota</taxon>
        <taxon>Pezizomycotina</taxon>
        <taxon>Dothideomycetes</taxon>
        <taxon>Pleosporomycetidae</taxon>
        <taxon>Pleosporales</taxon>
        <taxon>Pleosporineae</taxon>
        <taxon>Didymellaceae</taxon>
        <taxon>Macroventuria</taxon>
    </lineage>
</organism>
<keyword evidence="2" id="KW-1185">Reference proteome</keyword>
<dbReference type="EMBL" id="MU006702">
    <property type="protein sequence ID" value="KAF2633015.1"/>
    <property type="molecule type" value="Genomic_DNA"/>
</dbReference>
<dbReference type="Proteomes" id="UP000799754">
    <property type="component" value="Unassembled WGS sequence"/>
</dbReference>
<evidence type="ECO:0000313" key="2">
    <source>
        <dbReference type="Proteomes" id="UP000799754"/>
    </source>
</evidence>